<keyword evidence="1" id="KW-0479">Metal-binding</keyword>
<evidence type="ECO:0000256" key="2">
    <source>
        <dbReference type="ARBA" id="ARBA00022771"/>
    </source>
</evidence>
<evidence type="ECO:0000256" key="1">
    <source>
        <dbReference type="ARBA" id="ARBA00022723"/>
    </source>
</evidence>
<dbReference type="Proteomes" id="UP001165289">
    <property type="component" value="Unassembled WGS sequence"/>
</dbReference>
<evidence type="ECO:0000259" key="6">
    <source>
        <dbReference type="PROSITE" id="PS50016"/>
    </source>
</evidence>
<organism evidence="7 8">
    <name type="scientific">Oopsacas minuta</name>
    <dbReference type="NCBI Taxonomy" id="111878"/>
    <lineage>
        <taxon>Eukaryota</taxon>
        <taxon>Metazoa</taxon>
        <taxon>Porifera</taxon>
        <taxon>Hexactinellida</taxon>
        <taxon>Hexasterophora</taxon>
        <taxon>Lyssacinosida</taxon>
        <taxon>Leucopsacidae</taxon>
        <taxon>Oopsacas</taxon>
    </lineage>
</organism>
<evidence type="ECO:0000313" key="8">
    <source>
        <dbReference type="Proteomes" id="UP001165289"/>
    </source>
</evidence>
<proteinExistence type="predicted"/>
<dbReference type="SUPFAM" id="SSF57903">
    <property type="entry name" value="FYVE/PHD zinc finger"/>
    <property type="match status" value="1"/>
</dbReference>
<dbReference type="InterPro" id="IPR019787">
    <property type="entry name" value="Znf_PHD-finger"/>
</dbReference>
<dbReference type="PANTHER" id="PTHR34718:SF2">
    <property type="entry name" value="PHD-TYPE DOMAIN-CONTAINING PROTEIN"/>
    <property type="match status" value="1"/>
</dbReference>
<feature type="region of interest" description="Disordered" evidence="5">
    <location>
        <begin position="155"/>
        <end position="183"/>
    </location>
</feature>
<gene>
    <name evidence="7" type="ORF">LOD99_11152</name>
</gene>
<keyword evidence="3" id="KW-0862">Zinc</keyword>
<accession>A0AAV7K915</accession>
<evidence type="ECO:0000313" key="7">
    <source>
        <dbReference type="EMBL" id="KAI6657248.1"/>
    </source>
</evidence>
<name>A0AAV7K915_9METZ</name>
<dbReference type="SUPFAM" id="SSF54001">
    <property type="entry name" value="Cysteine proteinases"/>
    <property type="match status" value="1"/>
</dbReference>
<dbReference type="AlphaFoldDB" id="A0AAV7K915"/>
<dbReference type="InterPro" id="IPR013083">
    <property type="entry name" value="Znf_RING/FYVE/PHD"/>
</dbReference>
<reference evidence="7 8" key="1">
    <citation type="journal article" date="2023" name="BMC Biol.">
        <title>The compact genome of the sponge Oopsacas minuta (Hexactinellida) is lacking key metazoan core genes.</title>
        <authorList>
            <person name="Santini S."/>
            <person name="Schenkelaars Q."/>
            <person name="Jourda C."/>
            <person name="Duchesne M."/>
            <person name="Belahbib H."/>
            <person name="Rocher C."/>
            <person name="Selva M."/>
            <person name="Riesgo A."/>
            <person name="Vervoort M."/>
            <person name="Leys S.P."/>
            <person name="Kodjabachian L."/>
            <person name="Le Bivic A."/>
            <person name="Borchiellini C."/>
            <person name="Claverie J.M."/>
            <person name="Renard E."/>
        </authorList>
    </citation>
    <scope>NUCLEOTIDE SEQUENCE [LARGE SCALE GENOMIC DNA]</scope>
    <source>
        <strain evidence="7">SPO-2</strain>
    </source>
</reference>
<sequence>MPRMTNANAREKLSSTLKQFRSITGESIGVVFTWRGKLATMGTENFQNLIHSQKNEFCGSIVGSHRETDTEKFNQDKEIIDQLDGDLESYSVPTLRRLVSWITKRSVGKNVSFWNDPSLVPSFWPRDVEYKNIKHSNKKTLCRIIRGYRRNDNLGEPVNGVRDRSPHISPQKTPRVVPKKFKKSPEKKNIFEHHPVMTPITSLPHSSSYIPVSDVDSSCSEGFLPGFRQFEHSTDDVIVPTSTPSLVSQLGITPLQPIFEFSPILNQKDRDQSLLELSTKNTFLTDTCMNTFSELLKNVYPHVQGLRDTILSKNRQFIRAPRPSMQIHHDGGLHWVCSSADVEGNATVYDSLATGRTSGELDIQLALLYGLSAGKMTVTFAPIQQQRGGADCRLFAAAVCRAIANGDDPQHIRWKQNWMRSYLSDCFKTETLKPFPATESKQLRTKILTSSRSEFKIELWCLCNLPEFASSNMIECSKCRQWFHKPCVGLIDDSNDVECFSCPQCSPHRSSLP</sequence>
<dbReference type="EMBL" id="JAKMXF010000113">
    <property type="protein sequence ID" value="KAI6657248.1"/>
    <property type="molecule type" value="Genomic_DNA"/>
</dbReference>
<evidence type="ECO:0000256" key="4">
    <source>
        <dbReference type="PROSITE-ProRule" id="PRU00146"/>
    </source>
</evidence>
<dbReference type="Gene3D" id="3.30.40.10">
    <property type="entry name" value="Zinc/RING finger domain, C3HC4 (zinc finger)"/>
    <property type="match status" value="1"/>
</dbReference>
<dbReference type="GO" id="GO:0008270">
    <property type="term" value="F:zinc ion binding"/>
    <property type="evidence" value="ECO:0007669"/>
    <property type="project" value="UniProtKB-KW"/>
</dbReference>
<comment type="caution">
    <text evidence="7">The sequence shown here is derived from an EMBL/GenBank/DDBJ whole genome shotgun (WGS) entry which is preliminary data.</text>
</comment>
<dbReference type="SMART" id="SM00249">
    <property type="entry name" value="PHD"/>
    <property type="match status" value="1"/>
</dbReference>
<dbReference type="InterPro" id="IPR001965">
    <property type="entry name" value="Znf_PHD"/>
</dbReference>
<feature type="domain" description="PHD-type" evidence="6">
    <location>
        <begin position="458"/>
        <end position="508"/>
    </location>
</feature>
<dbReference type="InterPro" id="IPR038765">
    <property type="entry name" value="Papain-like_cys_pep_sf"/>
</dbReference>
<dbReference type="PANTHER" id="PTHR34718">
    <property type="entry name" value="PHD-TYPE DOMAIN-CONTAINING PROTEIN"/>
    <property type="match status" value="1"/>
</dbReference>
<dbReference type="InterPro" id="IPR011011">
    <property type="entry name" value="Znf_FYVE_PHD"/>
</dbReference>
<keyword evidence="8" id="KW-1185">Reference proteome</keyword>
<dbReference type="PROSITE" id="PS01359">
    <property type="entry name" value="ZF_PHD_1"/>
    <property type="match status" value="1"/>
</dbReference>
<keyword evidence="2 4" id="KW-0863">Zinc-finger</keyword>
<protein>
    <submittedName>
        <fullName evidence="7">Calcium-responsive transcription factor</fullName>
    </submittedName>
</protein>
<dbReference type="Gene3D" id="3.40.395.10">
    <property type="entry name" value="Adenoviral Proteinase, Chain A"/>
    <property type="match status" value="1"/>
</dbReference>
<dbReference type="InterPro" id="IPR019786">
    <property type="entry name" value="Zinc_finger_PHD-type_CS"/>
</dbReference>
<dbReference type="PROSITE" id="PS50016">
    <property type="entry name" value="ZF_PHD_2"/>
    <property type="match status" value="1"/>
</dbReference>
<evidence type="ECO:0000256" key="5">
    <source>
        <dbReference type="SAM" id="MobiDB-lite"/>
    </source>
</evidence>
<evidence type="ECO:0000256" key="3">
    <source>
        <dbReference type="ARBA" id="ARBA00022833"/>
    </source>
</evidence>